<evidence type="ECO:0000256" key="3">
    <source>
        <dbReference type="ARBA" id="ARBA00022982"/>
    </source>
</evidence>
<proteinExistence type="inferred from homology"/>
<comment type="caution">
    <text evidence="5">The sequence shown here is derived from an EMBL/GenBank/DDBJ whole genome shotgun (WGS) entry which is preliminary data.</text>
</comment>
<organism evidence="5 6">
    <name type="scientific">Haloarchaeobius amylolyticus</name>
    <dbReference type="NCBI Taxonomy" id="1198296"/>
    <lineage>
        <taxon>Archaea</taxon>
        <taxon>Methanobacteriati</taxon>
        <taxon>Methanobacteriota</taxon>
        <taxon>Stenosarchaea group</taxon>
        <taxon>Halobacteria</taxon>
        <taxon>Halobacteriales</taxon>
        <taxon>Halorubellaceae</taxon>
        <taxon>Haloarchaeobius</taxon>
    </lineage>
</organism>
<comment type="similarity">
    <text evidence="1">Belongs to the ETF beta-subunit/FixA family.</text>
</comment>
<dbReference type="AlphaFoldDB" id="A0ABD6BHP3"/>
<evidence type="ECO:0000313" key="5">
    <source>
        <dbReference type="EMBL" id="MFD1564561.1"/>
    </source>
</evidence>
<keyword evidence="6" id="KW-1185">Reference proteome</keyword>
<evidence type="ECO:0000313" key="6">
    <source>
        <dbReference type="Proteomes" id="UP001597076"/>
    </source>
</evidence>
<gene>
    <name evidence="5" type="ORF">ACFR99_13505</name>
</gene>
<dbReference type="RefSeq" id="WP_390288208.1">
    <property type="nucleotide sequence ID" value="NZ_JBHUDI010000008.1"/>
</dbReference>
<evidence type="ECO:0000256" key="1">
    <source>
        <dbReference type="ARBA" id="ARBA00007557"/>
    </source>
</evidence>
<dbReference type="InterPro" id="IPR012255">
    <property type="entry name" value="ETF_b"/>
</dbReference>
<dbReference type="Gene3D" id="3.40.50.620">
    <property type="entry name" value="HUPs"/>
    <property type="match status" value="1"/>
</dbReference>
<reference evidence="5 6" key="1">
    <citation type="journal article" date="2019" name="Int. J. Syst. Evol. Microbiol.">
        <title>The Global Catalogue of Microorganisms (GCM) 10K type strain sequencing project: providing services to taxonomists for standard genome sequencing and annotation.</title>
        <authorList>
            <consortium name="The Broad Institute Genomics Platform"/>
            <consortium name="The Broad Institute Genome Sequencing Center for Infectious Disease"/>
            <person name="Wu L."/>
            <person name="Ma J."/>
        </authorList>
    </citation>
    <scope>NUCLEOTIDE SEQUENCE [LARGE SCALE GENOMIC DNA]</scope>
    <source>
        <strain evidence="5 6">CGMCC 1.12230</strain>
    </source>
</reference>
<keyword evidence="2" id="KW-0813">Transport</keyword>
<dbReference type="PANTHER" id="PTHR21294">
    <property type="entry name" value="ELECTRON TRANSFER FLAVOPROTEIN BETA-SUBUNIT"/>
    <property type="match status" value="1"/>
</dbReference>
<dbReference type="Proteomes" id="UP001597076">
    <property type="component" value="Unassembled WGS sequence"/>
</dbReference>
<dbReference type="InterPro" id="IPR014729">
    <property type="entry name" value="Rossmann-like_a/b/a_fold"/>
</dbReference>
<dbReference type="InterPro" id="IPR014730">
    <property type="entry name" value="ETF_a/b_N"/>
</dbReference>
<dbReference type="SUPFAM" id="SSF52402">
    <property type="entry name" value="Adenine nucleotide alpha hydrolases-like"/>
    <property type="match status" value="1"/>
</dbReference>
<dbReference type="EMBL" id="JBHUDI010000008">
    <property type="protein sequence ID" value="MFD1564561.1"/>
    <property type="molecule type" value="Genomic_DNA"/>
</dbReference>
<accession>A0ABD6BHP3</accession>
<protein>
    <submittedName>
        <fullName evidence="5">Electron transfer flavoprotein subunit beta/FixA family protein</fullName>
    </submittedName>
</protein>
<name>A0ABD6BHP3_9EURY</name>
<dbReference type="PANTHER" id="PTHR21294:SF8">
    <property type="entry name" value="ELECTRON TRANSFER FLAVOPROTEIN SUBUNIT BETA"/>
    <property type="match status" value="1"/>
</dbReference>
<evidence type="ECO:0000259" key="4">
    <source>
        <dbReference type="SMART" id="SM00893"/>
    </source>
</evidence>
<sequence>MKAIIGVRPAPHRVVDDDGVAEPYRWHLGLEDRVALEAALQQAETTVAVGIGGDAARDCVRSALEAGVDEGLLVSFDPIEELAAEKYATVLARVAARESADALFVGESAPLMGPEVAGLAGETLGWPTASHVTAFDADEVADAELEADELAVQRKLATGRQELLAVSPPAVFGIDSGFANPRRSSLQTAMAGRRAAIRTIALEDVVPDETRFSMSVGNATVEHVRANERWGHGQPPREGGVEERIYRMLGRGSEERGSGDVIDVPPDEAAQRAVDALREADLL</sequence>
<keyword evidence="3" id="KW-0249">Electron transport</keyword>
<dbReference type="Pfam" id="PF01012">
    <property type="entry name" value="ETF"/>
    <property type="match status" value="1"/>
</dbReference>
<evidence type="ECO:0000256" key="2">
    <source>
        <dbReference type="ARBA" id="ARBA00022448"/>
    </source>
</evidence>
<feature type="domain" description="Electron transfer flavoprotein alpha/beta-subunit N-terminal" evidence="4">
    <location>
        <begin position="17"/>
        <end position="209"/>
    </location>
</feature>
<dbReference type="SMART" id="SM00893">
    <property type="entry name" value="ETF"/>
    <property type="match status" value="1"/>
</dbReference>